<sequence>MKFCSLYSGSSGNSLFISNNETKLLVDAGLSGIKIQNALKTIGENPSEICGILVTHEHSDHIHGLGVLSRRFDLPIYANQETWDAMADGLGKIAPHNMRTFDFEQAFSLMDFEIKAFKTSHDAVASAGFSINNGKKRLGIATDSGLITTEMMETLPGCDLVVLESNHDPSMLEAGRYPFYLKQRIKSDFGHLSNEIAAKTALELVKTGTKKLVLAHLSEENNYPLLAYETTACILTGAGVVLEKDVTLCVAKRSGVSEIIEL</sequence>
<dbReference type="GO" id="GO:0016787">
    <property type="term" value="F:hydrolase activity"/>
    <property type="evidence" value="ECO:0007669"/>
    <property type="project" value="UniProtKB-KW"/>
</dbReference>
<evidence type="ECO:0000313" key="3">
    <source>
        <dbReference type="Proteomes" id="UP000036873"/>
    </source>
</evidence>
<dbReference type="InterPro" id="IPR052533">
    <property type="entry name" value="WalJ/YycJ-like"/>
</dbReference>
<dbReference type="AlphaFoldDB" id="A0A0L6U0T5"/>
<dbReference type="PANTHER" id="PTHR47619">
    <property type="entry name" value="METALLO-HYDROLASE YYCJ-RELATED"/>
    <property type="match status" value="1"/>
</dbReference>
<dbReference type="SUPFAM" id="SSF56281">
    <property type="entry name" value="Metallo-hydrolase/oxidoreductase"/>
    <property type="match status" value="1"/>
</dbReference>
<dbReference type="STRING" id="52689.AKG39_10075"/>
<dbReference type="RefSeq" id="WP_050740263.1">
    <property type="nucleotide sequence ID" value="NZ_LGYO01000022.1"/>
</dbReference>
<dbReference type="EMBL" id="LGYO01000022">
    <property type="protein sequence ID" value="KNZ41947.1"/>
    <property type="molecule type" value="Genomic_DNA"/>
</dbReference>
<dbReference type="InterPro" id="IPR001279">
    <property type="entry name" value="Metallo-B-lactamas"/>
</dbReference>
<evidence type="ECO:0000313" key="2">
    <source>
        <dbReference type="EMBL" id="KNZ41947.1"/>
    </source>
</evidence>
<dbReference type="OrthoDB" id="9781189at2"/>
<comment type="caution">
    <text evidence="2">The sequence shown here is derived from an EMBL/GenBank/DDBJ whole genome shotgun (WGS) entry which is preliminary data.</text>
</comment>
<organism evidence="2 3">
    <name type="scientific">Acetobacterium bakii</name>
    <dbReference type="NCBI Taxonomy" id="52689"/>
    <lineage>
        <taxon>Bacteria</taxon>
        <taxon>Bacillati</taxon>
        <taxon>Bacillota</taxon>
        <taxon>Clostridia</taxon>
        <taxon>Eubacteriales</taxon>
        <taxon>Eubacteriaceae</taxon>
        <taxon>Acetobacterium</taxon>
    </lineage>
</organism>
<accession>A0A0L6U0T5</accession>
<protein>
    <submittedName>
        <fullName evidence="2">Metallohydrolase</fullName>
    </submittedName>
</protein>
<dbReference type="Proteomes" id="UP000036873">
    <property type="component" value="Unassembled WGS sequence"/>
</dbReference>
<gene>
    <name evidence="2" type="ORF">AKG39_10075</name>
</gene>
<keyword evidence="2" id="KW-0378">Hydrolase</keyword>
<dbReference type="Gene3D" id="3.60.15.10">
    <property type="entry name" value="Ribonuclease Z/Hydroxyacylglutathione hydrolase-like"/>
    <property type="match status" value="1"/>
</dbReference>
<feature type="domain" description="Metallo-beta-lactamase" evidence="1">
    <location>
        <begin position="11"/>
        <end position="216"/>
    </location>
</feature>
<dbReference type="PANTHER" id="PTHR47619:SF1">
    <property type="entry name" value="EXODEOXYRIBONUCLEASE WALJ"/>
    <property type="match status" value="1"/>
</dbReference>
<proteinExistence type="predicted"/>
<dbReference type="PATRIC" id="fig|52689.4.peg.1227"/>
<evidence type="ECO:0000259" key="1">
    <source>
        <dbReference type="SMART" id="SM00849"/>
    </source>
</evidence>
<dbReference type="SMART" id="SM00849">
    <property type="entry name" value="Lactamase_B"/>
    <property type="match status" value="1"/>
</dbReference>
<reference evidence="3" key="1">
    <citation type="submission" date="2015-07" db="EMBL/GenBank/DDBJ databases">
        <title>Draft genome sequence of Acetobacterium bakii DSM 8293, a potential psychrophilic chemical producer through syngas fermentation.</title>
        <authorList>
            <person name="Song Y."/>
            <person name="Hwang S."/>
            <person name="Cho B.-K."/>
        </authorList>
    </citation>
    <scope>NUCLEOTIDE SEQUENCE [LARGE SCALE GENOMIC DNA]</scope>
    <source>
        <strain evidence="3">DSM 8239</strain>
    </source>
</reference>
<dbReference type="InterPro" id="IPR036866">
    <property type="entry name" value="RibonucZ/Hydroxyglut_hydro"/>
</dbReference>
<keyword evidence="3" id="KW-1185">Reference proteome</keyword>
<name>A0A0L6U0T5_9FIRM</name>
<dbReference type="Pfam" id="PF12706">
    <property type="entry name" value="Lactamase_B_2"/>
    <property type="match status" value="1"/>
</dbReference>